<evidence type="ECO:0000259" key="1">
    <source>
        <dbReference type="Pfam" id="PF12680"/>
    </source>
</evidence>
<dbReference type="InterPro" id="IPR037401">
    <property type="entry name" value="SnoaL-like"/>
</dbReference>
<evidence type="ECO:0000313" key="2">
    <source>
        <dbReference type="EMBL" id="SDS17573.1"/>
    </source>
</evidence>
<sequence length="143" mass="16278">MGSGRGGEVDETVIRAQLGRYFEHAGADVDHAEELYHPDAVLEFPQSGERFEGRDGFTAWRRQYPVGRDDLRYRIRRTTVRADFSVVELSASYDGGQTWVQGVQLLDWRDGKVARERVYVTEGWEAPPWRAPWRSAVPADPPG</sequence>
<dbReference type="Gene3D" id="3.10.450.50">
    <property type="match status" value="1"/>
</dbReference>
<dbReference type="RefSeq" id="WP_157720318.1">
    <property type="nucleotide sequence ID" value="NZ_LT629749.1"/>
</dbReference>
<dbReference type="Pfam" id="PF12680">
    <property type="entry name" value="SnoaL_2"/>
    <property type="match status" value="1"/>
</dbReference>
<dbReference type="STRING" id="546871.SAMN04488543_1221"/>
<dbReference type="SUPFAM" id="SSF54427">
    <property type="entry name" value="NTF2-like"/>
    <property type="match status" value="1"/>
</dbReference>
<dbReference type="InterPro" id="IPR032710">
    <property type="entry name" value="NTF2-like_dom_sf"/>
</dbReference>
<feature type="domain" description="SnoaL-like" evidence="1">
    <location>
        <begin position="26"/>
        <end position="115"/>
    </location>
</feature>
<gene>
    <name evidence="2" type="ORF">SAMN04488543_1221</name>
</gene>
<dbReference type="EMBL" id="LT629749">
    <property type="protein sequence ID" value="SDS17573.1"/>
    <property type="molecule type" value="Genomic_DNA"/>
</dbReference>
<dbReference type="OrthoDB" id="3826377at2"/>
<evidence type="ECO:0000313" key="3">
    <source>
        <dbReference type="Proteomes" id="UP000199092"/>
    </source>
</evidence>
<accession>A0A1H1Q2K2</accession>
<organism evidence="2 3">
    <name type="scientific">Friedmanniella luteola</name>
    <dbReference type="NCBI Taxonomy" id="546871"/>
    <lineage>
        <taxon>Bacteria</taxon>
        <taxon>Bacillati</taxon>
        <taxon>Actinomycetota</taxon>
        <taxon>Actinomycetes</taxon>
        <taxon>Propionibacteriales</taxon>
        <taxon>Nocardioidaceae</taxon>
        <taxon>Friedmanniella</taxon>
    </lineage>
</organism>
<reference evidence="2 3" key="1">
    <citation type="submission" date="2016-10" db="EMBL/GenBank/DDBJ databases">
        <authorList>
            <person name="de Groot N.N."/>
        </authorList>
    </citation>
    <scope>NUCLEOTIDE SEQUENCE [LARGE SCALE GENOMIC DNA]</scope>
    <source>
        <strain evidence="2 3">DSM 21741</strain>
    </source>
</reference>
<keyword evidence="3" id="KW-1185">Reference proteome</keyword>
<proteinExistence type="predicted"/>
<protein>
    <submittedName>
        <fullName evidence="2">SnoaL-like domain-containing protein</fullName>
    </submittedName>
</protein>
<name>A0A1H1Q2K2_9ACTN</name>
<dbReference type="Proteomes" id="UP000199092">
    <property type="component" value="Chromosome I"/>
</dbReference>
<dbReference type="AlphaFoldDB" id="A0A1H1Q2K2"/>